<feature type="domain" description="Peptidase S8/S53" evidence="6">
    <location>
        <begin position="288"/>
        <end position="659"/>
    </location>
</feature>
<dbReference type="InterPro" id="IPR015500">
    <property type="entry name" value="Peptidase_S8_subtilisin-rel"/>
</dbReference>
<proteinExistence type="inferred from homology"/>
<organism evidence="7 8">
    <name type="scientific">Roseateles asaccharophilus</name>
    <dbReference type="NCBI Taxonomy" id="582607"/>
    <lineage>
        <taxon>Bacteria</taxon>
        <taxon>Pseudomonadati</taxon>
        <taxon>Pseudomonadota</taxon>
        <taxon>Betaproteobacteria</taxon>
        <taxon>Burkholderiales</taxon>
        <taxon>Sphaerotilaceae</taxon>
        <taxon>Roseateles</taxon>
    </lineage>
</organism>
<evidence type="ECO:0000256" key="4">
    <source>
        <dbReference type="ARBA" id="ARBA00022825"/>
    </source>
</evidence>
<feature type="active site" description="Charge relay system" evidence="5">
    <location>
        <position position="613"/>
    </location>
</feature>
<feature type="active site" description="Charge relay system" evidence="5">
    <location>
        <position position="417"/>
    </location>
</feature>
<dbReference type="PROSITE" id="PS00138">
    <property type="entry name" value="SUBTILASE_SER"/>
    <property type="match status" value="1"/>
</dbReference>
<dbReference type="Gene3D" id="3.40.50.200">
    <property type="entry name" value="Peptidase S8/S53 domain"/>
    <property type="match status" value="1"/>
</dbReference>
<dbReference type="InterPro" id="IPR036852">
    <property type="entry name" value="Peptidase_S8/S53_dom_sf"/>
</dbReference>
<sequence length="672" mass="72616">MDKIPSFLIEYVLFGRDGSERIERFTQDAGIGIDVWNAFAKDLGATAQVILTPAQRVTGVRLASSLHKSIQRFAKARPARAQKVRANVSPMESFVSARIGLFELIQVVLPLTAWWSRMQLSSLRDPASTLRANLRDAIVARFSSVSEFEPIVRRAMRDGSTSIKSRLIESAPTVALIGVFDLRRDLKASEFPDHPEHLPEFFLANAEDIADRGLDLLAGQMVDELEQFRAMEGAQFEFGSKPPGSPPPPLVQRVFTDRAANIAESEGIGTIKADAAARLFDVDCTSVTWAVIDAGIAAKHPAFLDHGAKDPLGKPIFPPPSRVRATYDFTRLEVIRSYDLTLSPPQSEGRAADIERAIDQLVETPGRDDTPAFREVARRNLERIAQQLDSESAPDWALIEPLIKLEATGGDELSSDHGTHVAGVLGADWREPDSSEIILQGVCPDINLLDMRVIGGTEGGTESAVIGALEFIRFLNEKAAAQEIAVAGCNISLSIPYDPKKYGCGVTPVCTASDRLSNSGVVVVVAAGNRGWIQQPAGFSAFSFCSITDPGNAHDVITVGSTHRLKPHLHGISYFSSRGPTGDGRIKPDLVAPGEKIRGPVRGDTDDELDGTSFAAPFVSGGAAMLISRHKELLGDPSRVKQILCSTATDLGREKYFQGAGLVDVLRALQSV</sequence>
<evidence type="ECO:0000256" key="1">
    <source>
        <dbReference type="ARBA" id="ARBA00011073"/>
    </source>
</evidence>
<gene>
    <name evidence="7" type="ORF">J2X21_003466</name>
</gene>
<accession>A0ABU2ABC8</accession>
<dbReference type="SUPFAM" id="SSF52743">
    <property type="entry name" value="Subtilisin-like"/>
    <property type="match status" value="1"/>
</dbReference>
<dbReference type="PANTHER" id="PTHR43806">
    <property type="entry name" value="PEPTIDASE S8"/>
    <property type="match status" value="1"/>
</dbReference>
<evidence type="ECO:0000256" key="3">
    <source>
        <dbReference type="ARBA" id="ARBA00022801"/>
    </source>
</evidence>
<dbReference type="InterPro" id="IPR022398">
    <property type="entry name" value="Peptidase_S8_His-AS"/>
</dbReference>
<dbReference type="GO" id="GO:0008233">
    <property type="term" value="F:peptidase activity"/>
    <property type="evidence" value="ECO:0007669"/>
    <property type="project" value="UniProtKB-KW"/>
</dbReference>
<dbReference type="GO" id="GO:0006508">
    <property type="term" value="P:proteolysis"/>
    <property type="evidence" value="ECO:0007669"/>
    <property type="project" value="UniProtKB-KW"/>
</dbReference>
<name>A0ABU2ABC8_9BURK</name>
<comment type="similarity">
    <text evidence="1 5">Belongs to the peptidase S8 family.</text>
</comment>
<dbReference type="EMBL" id="JAVDXV010000007">
    <property type="protein sequence ID" value="MDR7334310.1"/>
    <property type="molecule type" value="Genomic_DNA"/>
</dbReference>
<dbReference type="InterPro" id="IPR000209">
    <property type="entry name" value="Peptidase_S8/S53_dom"/>
</dbReference>
<evidence type="ECO:0000256" key="2">
    <source>
        <dbReference type="ARBA" id="ARBA00022670"/>
    </source>
</evidence>
<evidence type="ECO:0000256" key="5">
    <source>
        <dbReference type="PROSITE-ProRule" id="PRU01240"/>
    </source>
</evidence>
<dbReference type="RefSeq" id="WP_310330644.1">
    <property type="nucleotide sequence ID" value="NZ_JAVDXV010000007.1"/>
</dbReference>
<keyword evidence="4 5" id="KW-0720">Serine protease</keyword>
<dbReference type="Pfam" id="PF00082">
    <property type="entry name" value="Peptidase_S8"/>
    <property type="match status" value="1"/>
</dbReference>
<evidence type="ECO:0000259" key="6">
    <source>
        <dbReference type="Pfam" id="PF00082"/>
    </source>
</evidence>
<dbReference type="InterPro" id="IPR050131">
    <property type="entry name" value="Peptidase_S8_subtilisin-like"/>
</dbReference>
<keyword evidence="3 5" id="KW-0378">Hydrolase</keyword>
<evidence type="ECO:0000313" key="7">
    <source>
        <dbReference type="EMBL" id="MDR7334310.1"/>
    </source>
</evidence>
<dbReference type="InterPro" id="IPR023828">
    <property type="entry name" value="Peptidase_S8_Ser-AS"/>
</dbReference>
<dbReference type="PRINTS" id="PR00723">
    <property type="entry name" value="SUBTILISIN"/>
</dbReference>
<protein>
    <submittedName>
        <fullName evidence="7">Subtilisin family serine protease</fullName>
    </submittedName>
</protein>
<dbReference type="PANTHER" id="PTHR43806:SF11">
    <property type="entry name" value="CEREVISIN-RELATED"/>
    <property type="match status" value="1"/>
</dbReference>
<dbReference type="PROSITE" id="PS00137">
    <property type="entry name" value="SUBTILASE_HIS"/>
    <property type="match status" value="1"/>
</dbReference>
<dbReference type="Proteomes" id="UP001180825">
    <property type="component" value="Unassembled WGS sequence"/>
</dbReference>
<feature type="active site" description="Charge relay system" evidence="5">
    <location>
        <position position="293"/>
    </location>
</feature>
<reference evidence="7 8" key="1">
    <citation type="submission" date="2023-07" db="EMBL/GenBank/DDBJ databases">
        <title>Sorghum-associated microbial communities from plants grown in Nebraska, USA.</title>
        <authorList>
            <person name="Schachtman D."/>
        </authorList>
    </citation>
    <scope>NUCLEOTIDE SEQUENCE [LARGE SCALE GENOMIC DNA]</scope>
    <source>
        <strain evidence="7 8">BE316</strain>
    </source>
</reference>
<evidence type="ECO:0000313" key="8">
    <source>
        <dbReference type="Proteomes" id="UP001180825"/>
    </source>
</evidence>
<dbReference type="PROSITE" id="PS51892">
    <property type="entry name" value="SUBTILASE"/>
    <property type="match status" value="1"/>
</dbReference>
<keyword evidence="2 5" id="KW-0645">Protease</keyword>
<comment type="caution">
    <text evidence="7">The sequence shown here is derived from an EMBL/GenBank/DDBJ whole genome shotgun (WGS) entry which is preliminary data.</text>
</comment>
<keyword evidence="8" id="KW-1185">Reference proteome</keyword>